<dbReference type="PROSITE" id="PS51257">
    <property type="entry name" value="PROKAR_LIPOPROTEIN"/>
    <property type="match status" value="1"/>
</dbReference>
<dbReference type="GO" id="GO:0016020">
    <property type="term" value="C:membrane"/>
    <property type="evidence" value="ECO:0007669"/>
    <property type="project" value="TreeGrafter"/>
</dbReference>
<name>A0A6L9LGW0_9BACT</name>
<comment type="catalytic activity">
    <reaction evidence="1">
        <text>Hydrolysis of terminal non-reducing N-acetyl-D-hexosamine residues in N-acetyl-beta-D-hexosaminides.</text>
        <dbReference type="EC" id="3.2.1.52"/>
    </reaction>
</comment>
<dbReference type="SMART" id="SM00758">
    <property type="entry name" value="PA14"/>
    <property type="match status" value="1"/>
</dbReference>
<dbReference type="InterPro" id="IPR025705">
    <property type="entry name" value="Beta_hexosaminidase_sua/sub"/>
</dbReference>
<dbReference type="InterPro" id="IPR037524">
    <property type="entry name" value="PA14/GLEYA"/>
</dbReference>
<dbReference type="PANTHER" id="PTHR22600:SF57">
    <property type="entry name" value="BETA-N-ACETYLHEXOSAMINIDASE"/>
    <property type="match status" value="1"/>
</dbReference>
<dbReference type="Proteomes" id="UP000474175">
    <property type="component" value="Unassembled WGS sequence"/>
</dbReference>
<keyword evidence="9" id="KW-1185">Reference proteome</keyword>
<keyword evidence="5" id="KW-0326">Glycosidase</keyword>
<dbReference type="SUPFAM" id="SSF56988">
    <property type="entry name" value="Anthrax protective antigen"/>
    <property type="match status" value="1"/>
</dbReference>
<gene>
    <name evidence="8" type="ORF">GK108_28915</name>
</gene>
<dbReference type="Gene3D" id="3.30.379.10">
    <property type="entry name" value="Chitobiase/beta-hexosaminidase domain 2-like"/>
    <property type="match status" value="1"/>
</dbReference>
<evidence type="ECO:0000256" key="6">
    <source>
        <dbReference type="PIRSR" id="PIRSR625705-1"/>
    </source>
</evidence>
<comment type="similarity">
    <text evidence="2">Belongs to the glycosyl hydrolase 20 family.</text>
</comment>
<dbReference type="EMBL" id="JAAFZH010000022">
    <property type="protein sequence ID" value="NDU98937.1"/>
    <property type="molecule type" value="Genomic_DNA"/>
</dbReference>
<dbReference type="PROSITE" id="PS51820">
    <property type="entry name" value="PA14"/>
    <property type="match status" value="1"/>
</dbReference>
<dbReference type="GO" id="GO:0030203">
    <property type="term" value="P:glycosaminoglycan metabolic process"/>
    <property type="evidence" value="ECO:0007669"/>
    <property type="project" value="TreeGrafter"/>
</dbReference>
<dbReference type="InterPro" id="IPR017853">
    <property type="entry name" value="GH"/>
</dbReference>
<dbReference type="SUPFAM" id="SSF51445">
    <property type="entry name" value="(Trans)glycosidases"/>
    <property type="match status" value="1"/>
</dbReference>
<dbReference type="InterPro" id="IPR015883">
    <property type="entry name" value="Glyco_hydro_20_cat"/>
</dbReference>
<protein>
    <recommendedName>
        <fullName evidence="3">beta-N-acetylhexosaminidase</fullName>
        <ecNumber evidence="3">3.2.1.52</ecNumber>
    </recommendedName>
</protein>
<sequence length="750" mass="84748">MKRYALLLFFSFLLFSACTGFGQLNLIPYPQQVNAQPGAYRFAGQSITYYCSDPKVFANELRYLNKNLLENSSLKEATASQATLQLLKNEQLANTAYRLKINKNGVRLEAKTGEGMFSGLQTLRQLIEFSGSDNALPYVTIQDAPTYEWRGVELDVARHFFSKNYLFKFIDLLALYKFNTLHLHLTDDQGWRLEIKKYPKLTEEGAWRLFNNQDSACIAKSKENPDFALPAEHLRTKNGQQEYGGFYTQADMRDIIAYAAERHIDVVPEIDMPGHMMMATKAYPELLDGSSAGWGKQFSVPLCVCKEEVYQFVEGVLGEVIDLFPSRFVHIGADEVEKSSWEKSALCQELMKREKLSDVHDLQRYFVNRVNTFIRQKGKITIGWDEILEGKVDTTMRVMYWRGWVKDAPLKAVTRHHDLVMTPTNPLYFDYLPNKSTLASTYQLQVVPSDIPADLAHYVKGAQANVWTEMIPSAARLEFMILPRLSALAERVWTNKSLFDTYQQRLIHHFALWDKMALRYRLPDLSGFADQQVLVDGRATLRVQNPLPTARVHYTVDGTLPTQASPVFTSALPITKPGHVRFAAIARNGAKSELYTVTFTESGWKKAVNVPDAKPGLDAAFYAGTFRNTKAMSGNVVRRQVLSNVQLSDTLKWPSFGAKINGYIKVPKKARYNFYFTCDDGGVLRIADQLVVDNDGQHAPVEKSGQIALEAGLHPFAVDFIEAGGGFTLKLAYSEDGGEVKPVPDSWFFH</sequence>
<dbReference type="Pfam" id="PF13290">
    <property type="entry name" value="CHB_HEX_C_1"/>
    <property type="match status" value="1"/>
</dbReference>
<proteinExistence type="inferred from homology"/>
<evidence type="ECO:0000259" key="7">
    <source>
        <dbReference type="PROSITE" id="PS51820"/>
    </source>
</evidence>
<dbReference type="InterPro" id="IPR059177">
    <property type="entry name" value="GH29D-like_dom"/>
</dbReference>
<dbReference type="InterPro" id="IPR011658">
    <property type="entry name" value="PA14_dom"/>
</dbReference>
<dbReference type="EC" id="3.2.1.52" evidence="3"/>
<feature type="domain" description="PA14" evidence="7">
    <location>
        <begin position="612"/>
        <end position="747"/>
    </location>
</feature>
<evidence type="ECO:0000256" key="4">
    <source>
        <dbReference type="ARBA" id="ARBA00022801"/>
    </source>
</evidence>
<dbReference type="CDD" id="cd06563">
    <property type="entry name" value="GH20_chitobiase-like"/>
    <property type="match status" value="1"/>
</dbReference>
<dbReference type="InterPro" id="IPR015882">
    <property type="entry name" value="HEX_bac_N"/>
</dbReference>
<evidence type="ECO:0000256" key="5">
    <source>
        <dbReference type="ARBA" id="ARBA00023295"/>
    </source>
</evidence>
<reference evidence="8 9" key="1">
    <citation type="submission" date="2020-02" db="EMBL/GenBank/DDBJ databases">
        <title>Draft genome sequence of two Spirosoma agri KCTC 52727 and Spirosoma terrae KCTC 52035.</title>
        <authorList>
            <person name="Rojas J."/>
            <person name="Ambika Manirajan B."/>
            <person name="Suarez C."/>
            <person name="Ratering S."/>
            <person name="Schnell S."/>
        </authorList>
    </citation>
    <scope>NUCLEOTIDE SEQUENCE [LARGE SCALE GENOMIC DNA]</scope>
    <source>
        <strain evidence="8 9">KCTC 52035</strain>
    </source>
</reference>
<dbReference type="SUPFAM" id="SSF55545">
    <property type="entry name" value="beta-N-acetylhexosaminidase-like domain"/>
    <property type="match status" value="1"/>
</dbReference>
<evidence type="ECO:0000256" key="3">
    <source>
        <dbReference type="ARBA" id="ARBA00012663"/>
    </source>
</evidence>
<dbReference type="Pfam" id="PF00728">
    <property type="entry name" value="Glyco_hydro_20"/>
    <property type="match status" value="1"/>
</dbReference>
<evidence type="ECO:0000256" key="2">
    <source>
        <dbReference type="ARBA" id="ARBA00006285"/>
    </source>
</evidence>
<dbReference type="PRINTS" id="PR00738">
    <property type="entry name" value="GLHYDRLASE20"/>
</dbReference>
<evidence type="ECO:0000313" key="8">
    <source>
        <dbReference type="EMBL" id="NDU98937.1"/>
    </source>
</evidence>
<evidence type="ECO:0000313" key="9">
    <source>
        <dbReference type="Proteomes" id="UP000474175"/>
    </source>
</evidence>
<dbReference type="Gene3D" id="3.20.20.80">
    <property type="entry name" value="Glycosidases"/>
    <property type="match status" value="1"/>
</dbReference>
<organism evidence="8 9">
    <name type="scientific">Spirosoma terrae</name>
    <dbReference type="NCBI Taxonomy" id="1968276"/>
    <lineage>
        <taxon>Bacteria</taxon>
        <taxon>Pseudomonadati</taxon>
        <taxon>Bacteroidota</taxon>
        <taxon>Cytophagia</taxon>
        <taxon>Cytophagales</taxon>
        <taxon>Cytophagaceae</taxon>
        <taxon>Spirosoma</taxon>
    </lineage>
</organism>
<accession>A0A6L9LGW0</accession>
<dbReference type="InterPro" id="IPR029018">
    <property type="entry name" value="Hex-like_dom2"/>
</dbReference>
<dbReference type="PANTHER" id="PTHR22600">
    <property type="entry name" value="BETA-HEXOSAMINIDASE"/>
    <property type="match status" value="1"/>
</dbReference>
<dbReference type="Gene3D" id="3.90.182.10">
    <property type="entry name" value="Toxin - Anthrax Protective Antigen,domain 1"/>
    <property type="match status" value="1"/>
</dbReference>
<dbReference type="Pfam" id="PF07691">
    <property type="entry name" value="PA14"/>
    <property type="match status" value="1"/>
</dbReference>
<dbReference type="GO" id="GO:0004563">
    <property type="term" value="F:beta-N-acetylhexosaminidase activity"/>
    <property type="evidence" value="ECO:0007669"/>
    <property type="project" value="UniProtKB-EC"/>
</dbReference>
<dbReference type="GO" id="GO:0005975">
    <property type="term" value="P:carbohydrate metabolic process"/>
    <property type="evidence" value="ECO:0007669"/>
    <property type="project" value="InterPro"/>
</dbReference>
<feature type="active site" description="Proton donor" evidence="6">
    <location>
        <position position="335"/>
    </location>
</feature>
<dbReference type="AlphaFoldDB" id="A0A6L9LGW0"/>
<keyword evidence="4 8" id="KW-0378">Hydrolase</keyword>
<comment type="caution">
    <text evidence="8">The sequence shown here is derived from an EMBL/GenBank/DDBJ whole genome shotgun (WGS) entry which is preliminary data.</text>
</comment>
<dbReference type="Pfam" id="PF02838">
    <property type="entry name" value="Glyco_hydro_20b"/>
    <property type="match status" value="1"/>
</dbReference>
<evidence type="ECO:0000256" key="1">
    <source>
        <dbReference type="ARBA" id="ARBA00001231"/>
    </source>
</evidence>